<gene>
    <name evidence="1" type="primary">SSN8</name>
    <name evidence="1" type="ORF">CLIB1444_08S04830</name>
</gene>
<evidence type="ECO:0000313" key="2">
    <source>
        <dbReference type="Proteomes" id="UP001152531"/>
    </source>
</evidence>
<name>A0ACA9YBE3_9ASCO</name>
<keyword evidence="2" id="KW-1185">Reference proteome</keyword>
<protein>
    <submittedName>
        <fullName evidence="1">RNA polymerase II holoenzyme cyclin-like subunit</fullName>
    </submittedName>
</protein>
<sequence>MSANFWNSTQREKWQFNRQSLLDQRRRLLILEKKMIQNGFIKDYPNINYDSNMRIYLHNLIIKLGRRLNIRQVALATAEIYVTRFLLKVSLKEINVYLMVTTSIYVACKIEETPQHIRLVISEARNLWPEYIPSDISKLAEFEFYLIEEMDLYLLLHHPYKSLIQIKDFLNENFDEYQLQLTSSELQHSWSLLNDSYITDLHLLYPPHILALSSIYITIVLKKTLNSIRSDTVESNDKDLHIDDLISLTNNNPSNEINTNLDSKSDEDTIKINKFMNFLSRNHVNLDQVVESVQDLINLYVIWNRYNESNVKKALQYMLLNR</sequence>
<reference evidence="1" key="1">
    <citation type="submission" date="2022-06" db="EMBL/GenBank/DDBJ databases">
        <authorList>
            <person name="Legras J.-L."/>
            <person name="Devillers H."/>
            <person name="Grondin C."/>
        </authorList>
    </citation>
    <scope>NUCLEOTIDE SEQUENCE</scope>
    <source>
        <strain evidence="1">CLIB 1444</strain>
    </source>
</reference>
<accession>A0ACA9YBE3</accession>
<dbReference type="Proteomes" id="UP001152531">
    <property type="component" value="Unassembled WGS sequence"/>
</dbReference>
<evidence type="ECO:0000313" key="1">
    <source>
        <dbReference type="EMBL" id="CAH6722232.1"/>
    </source>
</evidence>
<comment type="caution">
    <text evidence="1">The sequence shown here is derived from an EMBL/GenBank/DDBJ whole genome shotgun (WGS) entry which is preliminary data.</text>
</comment>
<proteinExistence type="predicted"/>
<dbReference type="EMBL" id="CALSDN010000008">
    <property type="protein sequence ID" value="CAH6722232.1"/>
    <property type="molecule type" value="Genomic_DNA"/>
</dbReference>
<organism evidence="1 2">
    <name type="scientific">[Candida] jaroonii</name>
    <dbReference type="NCBI Taxonomy" id="467808"/>
    <lineage>
        <taxon>Eukaryota</taxon>
        <taxon>Fungi</taxon>
        <taxon>Dikarya</taxon>
        <taxon>Ascomycota</taxon>
        <taxon>Saccharomycotina</taxon>
        <taxon>Pichiomycetes</taxon>
        <taxon>Debaryomycetaceae</taxon>
        <taxon>Yamadazyma</taxon>
    </lineage>
</organism>